<feature type="compositionally biased region" description="Polar residues" evidence="7">
    <location>
        <begin position="97"/>
        <end position="121"/>
    </location>
</feature>
<dbReference type="InterPro" id="IPR006612">
    <property type="entry name" value="THAP_Znf"/>
</dbReference>
<dbReference type="PROSITE" id="PS50950">
    <property type="entry name" value="ZF_THAP"/>
    <property type="match status" value="1"/>
</dbReference>
<dbReference type="GO" id="GO:0008270">
    <property type="term" value="F:zinc ion binding"/>
    <property type="evidence" value="ECO:0007669"/>
    <property type="project" value="UniProtKB-KW"/>
</dbReference>
<sequence>MSNQYHKDSYYDKCAYNQCKNGKFLHGKRLFRFPLPGTRCDMWIQNAGNMALKDLSVNTLRKLGLCEDHFLPTAFTSATKERLRTDAIPIAHEDYSGASTSTEKDTGASTSTEKNTGASTSTEKDTGASTSTEKDTGASTSIESELVGKIQNVPVAQENIGLLLNDENEMGKKQRNDSTKHSLSDEDIENQTSAQCTLQTYRPATLNFDKTEQEDTMDWLYLEPLTDKNYNYIEGKNKEKINSNAKIKALRNENFKLRQKIKDLEFQMQRMALKCKCKQLNKKITKNRHQKQATTKRKY</sequence>
<dbReference type="AlphaFoldDB" id="A0AAW2E8U7"/>
<feature type="region of interest" description="Disordered" evidence="7">
    <location>
        <begin position="90"/>
        <end position="140"/>
    </location>
</feature>
<keyword evidence="10" id="KW-1185">Reference proteome</keyword>
<proteinExistence type="predicted"/>
<accession>A0AAW2E8U7</accession>
<organism evidence="9 10">
    <name type="scientific">Cardiocondyla obscurior</name>
    <dbReference type="NCBI Taxonomy" id="286306"/>
    <lineage>
        <taxon>Eukaryota</taxon>
        <taxon>Metazoa</taxon>
        <taxon>Ecdysozoa</taxon>
        <taxon>Arthropoda</taxon>
        <taxon>Hexapoda</taxon>
        <taxon>Insecta</taxon>
        <taxon>Pterygota</taxon>
        <taxon>Neoptera</taxon>
        <taxon>Endopterygota</taxon>
        <taxon>Hymenoptera</taxon>
        <taxon>Apocrita</taxon>
        <taxon>Aculeata</taxon>
        <taxon>Formicoidea</taxon>
        <taxon>Formicidae</taxon>
        <taxon>Myrmicinae</taxon>
        <taxon>Cardiocondyla</taxon>
    </lineage>
</organism>
<keyword evidence="6" id="KW-0175">Coiled coil</keyword>
<protein>
    <recommendedName>
        <fullName evidence="8">THAP-type domain-containing protein</fullName>
    </recommendedName>
</protein>
<evidence type="ECO:0000256" key="6">
    <source>
        <dbReference type="SAM" id="Coils"/>
    </source>
</evidence>
<name>A0AAW2E8U7_9HYME</name>
<dbReference type="Proteomes" id="UP001430953">
    <property type="component" value="Unassembled WGS sequence"/>
</dbReference>
<dbReference type="SUPFAM" id="SSF57716">
    <property type="entry name" value="Glucocorticoid receptor-like (DNA-binding domain)"/>
    <property type="match status" value="1"/>
</dbReference>
<evidence type="ECO:0000256" key="7">
    <source>
        <dbReference type="SAM" id="MobiDB-lite"/>
    </source>
</evidence>
<evidence type="ECO:0000256" key="5">
    <source>
        <dbReference type="PROSITE-ProRule" id="PRU00309"/>
    </source>
</evidence>
<keyword evidence="1" id="KW-0479">Metal-binding</keyword>
<evidence type="ECO:0000256" key="4">
    <source>
        <dbReference type="ARBA" id="ARBA00023125"/>
    </source>
</evidence>
<keyword evidence="3" id="KW-0862">Zinc</keyword>
<evidence type="ECO:0000259" key="8">
    <source>
        <dbReference type="PROSITE" id="PS50950"/>
    </source>
</evidence>
<evidence type="ECO:0000256" key="2">
    <source>
        <dbReference type="ARBA" id="ARBA00022771"/>
    </source>
</evidence>
<keyword evidence="2 5" id="KW-0863">Zinc-finger</keyword>
<gene>
    <name evidence="9" type="ORF">PUN28_020756</name>
</gene>
<evidence type="ECO:0000313" key="10">
    <source>
        <dbReference type="Proteomes" id="UP001430953"/>
    </source>
</evidence>
<feature type="compositionally biased region" description="Basic and acidic residues" evidence="7">
    <location>
        <begin position="169"/>
        <end position="184"/>
    </location>
</feature>
<dbReference type="SMART" id="SM00980">
    <property type="entry name" value="THAP"/>
    <property type="match status" value="1"/>
</dbReference>
<keyword evidence="4 5" id="KW-0238">DNA-binding</keyword>
<feature type="domain" description="THAP-type" evidence="8">
    <location>
        <begin position="10"/>
        <end position="92"/>
    </location>
</feature>
<dbReference type="GO" id="GO:0003677">
    <property type="term" value="F:DNA binding"/>
    <property type="evidence" value="ECO:0007669"/>
    <property type="project" value="UniProtKB-UniRule"/>
</dbReference>
<evidence type="ECO:0000313" key="9">
    <source>
        <dbReference type="EMBL" id="KAL0098809.1"/>
    </source>
</evidence>
<comment type="caution">
    <text evidence="9">The sequence shown here is derived from an EMBL/GenBank/DDBJ whole genome shotgun (WGS) entry which is preliminary data.</text>
</comment>
<evidence type="ECO:0000256" key="1">
    <source>
        <dbReference type="ARBA" id="ARBA00022723"/>
    </source>
</evidence>
<reference evidence="9 10" key="1">
    <citation type="submission" date="2023-03" db="EMBL/GenBank/DDBJ databases">
        <title>High recombination rates correlate with genetic variation in Cardiocondyla obscurior ants.</title>
        <authorList>
            <person name="Errbii M."/>
        </authorList>
    </citation>
    <scope>NUCLEOTIDE SEQUENCE [LARGE SCALE GENOMIC DNA]</scope>
    <source>
        <strain evidence="9">Alpha-2009</strain>
        <tissue evidence="9">Whole body</tissue>
    </source>
</reference>
<dbReference type="Pfam" id="PF05485">
    <property type="entry name" value="THAP"/>
    <property type="match status" value="1"/>
</dbReference>
<feature type="compositionally biased region" description="Basic and acidic residues" evidence="7">
    <location>
        <begin position="122"/>
        <end position="136"/>
    </location>
</feature>
<feature type="region of interest" description="Disordered" evidence="7">
    <location>
        <begin position="166"/>
        <end position="187"/>
    </location>
</feature>
<dbReference type="EMBL" id="JADYXP020000034">
    <property type="protein sequence ID" value="KAL0098809.1"/>
    <property type="molecule type" value="Genomic_DNA"/>
</dbReference>
<evidence type="ECO:0000256" key="3">
    <source>
        <dbReference type="ARBA" id="ARBA00022833"/>
    </source>
</evidence>
<feature type="coiled-coil region" evidence="6">
    <location>
        <begin position="233"/>
        <end position="267"/>
    </location>
</feature>